<evidence type="ECO:0000313" key="3">
    <source>
        <dbReference type="EMBL" id="KUN64122.1"/>
    </source>
</evidence>
<gene>
    <name evidence="3" type="ORF">AQJ54_24070</name>
</gene>
<comment type="caution">
    <text evidence="3">The sequence shown here is derived from an EMBL/GenBank/DDBJ whole genome shotgun (WGS) entry which is preliminary data.</text>
</comment>
<dbReference type="RefSeq" id="WP_062240862.1">
    <property type="nucleotide sequence ID" value="NZ_JBIBHB010000004.1"/>
</dbReference>
<protein>
    <recommendedName>
        <fullName evidence="5">GerMN domain-containing protein</fullName>
    </recommendedName>
</protein>
<dbReference type="Proteomes" id="UP000054375">
    <property type="component" value="Unassembled WGS sequence"/>
</dbReference>
<feature type="signal peptide" evidence="2">
    <location>
        <begin position="1"/>
        <end position="22"/>
    </location>
</feature>
<name>A0A101RYQ0_9ACTN</name>
<dbReference type="PROSITE" id="PS51257">
    <property type="entry name" value="PROKAR_LIPOPROTEIN"/>
    <property type="match status" value="1"/>
</dbReference>
<organism evidence="3 4">
    <name type="scientific">Streptomyces griseorubiginosus</name>
    <dbReference type="NCBI Taxonomy" id="67304"/>
    <lineage>
        <taxon>Bacteria</taxon>
        <taxon>Bacillati</taxon>
        <taxon>Actinomycetota</taxon>
        <taxon>Actinomycetes</taxon>
        <taxon>Kitasatosporales</taxon>
        <taxon>Streptomycetaceae</taxon>
        <taxon>Streptomyces</taxon>
    </lineage>
</organism>
<evidence type="ECO:0008006" key="5">
    <source>
        <dbReference type="Google" id="ProtNLM"/>
    </source>
</evidence>
<evidence type="ECO:0000313" key="4">
    <source>
        <dbReference type="Proteomes" id="UP000054375"/>
    </source>
</evidence>
<dbReference type="AlphaFoldDB" id="A0A101RYQ0"/>
<accession>A0A101RYQ0</accession>
<dbReference type="EMBL" id="LMWV01000020">
    <property type="protein sequence ID" value="KUN64122.1"/>
    <property type="molecule type" value="Genomic_DNA"/>
</dbReference>
<keyword evidence="2" id="KW-0732">Signal</keyword>
<sequence>MKALHRAPLLALLALTSCGIPATGVVEAGGPASGVLPLTPVYFVENGRLVAMQRNTGRPGDPTDALRLLIAGPLAGEGGTDTTDGLTTELPLLPTAMALPSAAVDVPGGSPSDPPGAAGSSASDTPTATVTGSTMTIRLPVGMAGLSDLGVRQLVCTATAAYRLTRPGTPSMTAAVTGGGHLVRTSDARCPAR</sequence>
<proteinExistence type="predicted"/>
<evidence type="ECO:0000256" key="1">
    <source>
        <dbReference type="SAM" id="MobiDB-lite"/>
    </source>
</evidence>
<feature type="chain" id="PRO_5039158357" description="GerMN domain-containing protein" evidence="2">
    <location>
        <begin position="23"/>
        <end position="193"/>
    </location>
</feature>
<feature type="region of interest" description="Disordered" evidence="1">
    <location>
        <begin position="102"/>
        <end position="130"/>
    </location>
</feature>
<feature type="compositionally biased region" description="Low complexity" evidence="1">
    <location>
        <begin position="107"/>
        <end position="129"/>
    </location>
</feature>
<reference evidence="3 4" key="1">
    <citation type="submission" date="2015-10" db="EMBL/GenBank/DDBJ databases">
        <title>Draft genome sequence of Streptomyces griseorubiginosus DSM 40469, type strain for the species Streptomyces griseorubiginosus.</title>
        <authorList>
            <person name="Ruckert C."/>
            <person name="Winkler A."/>
            <person name="Kalinowski J."/>
            <person name="Kampfer P."/>
            <person name="Glaeser S."/>
        </authorList>
    </citation>
    <scope>NUCLEOTIDE SEQUENCE [LARGE SCALE GENOMIC DNA]</scope>
    <source>
        <strain evidence="3 4">DSM 40469</strain>
    </source>
</reference>
<keyword evidence="4" id="KW-1185">Reference proteome</keyword>
<evidence type="ECO:0000256" key="2">
    <source>
        <dbReference type="SAM" id="SignalP"/>
    </source>
</evidence>